<dbReference type="VEuPathDB" id="FungiDB:ASPWEDRAFT_50860"/>
<name>A0A1L9RS79_ASPWE</name>
<dbReference type="Pfam" id="PF12311">
    <property type="entry name" value="DUF3632"/>
    <property type="match status" value="1"/>
</dbReference>
<dbReference type="EMBL" id="KV878211">
    <property type="protein sequence ID" value="OJJ37791.1"/>
    <property type="molecule type" value="Genomic_DNA"/>
</dbReference>
<dbReference type="GeneID" id="63753357"/>
<accession>A0A1L9RS79</accession>
<organism evidence="1 2">
    <name type="scientific">Aspergillus wentii DTO 134E9</name>
    <dbReference type="NCBI Taxonomy" id="1073089"/>
    <lineage>
        <taxon>Eukaryota</taxon>
        <taxon>Fungi</taxon>
        <taxon>Dikarya</taxon>
        <taxon>Ascomycota</taxon>
        <taxon>Pezizomycotina</taxon>
        <taxon>Eurotiomycetes</taxon>
        <taxon>Eurotiomycetidae</taxon>
        <taxon>Eurotiales</taxon>
        <taxon>Aspergillaceae</taxon>
        <taxon>Aspergillus</taxon>
        <taxon>Aspergillus subgen. Cremei</taxon>
    </lineage>
</organism>
<dbReference type="STRING" id="1073089.A0A1L9RS79"/>
<dbReference type="RefSeq" id="XP_040691467.1">
    <property type="nucleotide sequence ID" value="XM_040837509.1"/>
</dbReference>
<sequence>MASGDFITQPLEDHLYRDDDDEQDITYKKHLDDLVNGRLTPSEAAIKFDKFVVDEANIRRDEILRRETLGEEAEDLNMDMLPLRTDGSVECIFIFLAHLCSAYPPYHPGQNAIIEFLHALKAMPRHESYCGPYETTTLWPLEGNWEALPEIFRHENDDNYSLFDDEMKIPWSKKQIGFRNFQSAAARIASLGMMKISFLCALNEIRPSARYYPDPEIGRFGGLDRIACNVVAGGQWIIWPDQGRYVYRECKKRETVSIPREIWCMAHWREWKEQFASLIQNEKFELRAKEIARLALQKMVEYEEEDAQ</sequence>
<protein>
    <submittedName>
        <fullName evidence="1">Uncharacterized protein</fullName>
    </submittedName>
</protein>
<dbReference type="AlphaFoldDB" id="A0A1L9RS79"/>
<reference evidence="2" key="1">
    <citation type="journal article" date="2017" name="Genome Biol.">
        <title>Comparative genomics reveals high biological diversity and specific adaptations in the industrially and medically important fungal genus Aspergillus.</title>
        <authorList>
            <person name="de Vries R.P."/>
            <person name="Riley R."/>
            <person name="Wiebenga A."/>
            <person name="Aguilar-Osorio G."/>
            <person name="Amillis S."/>
            <person name="Uchima C.A."/>
            <person name="Anderluh G."/>
            <person name="Asadollahi M."/>
            <person name="Askin M."/>
            <person name="Barry K."/>
            <person name="Battaglia E."/>
            <person name="Bayram O."/>
            <person name="Benocci T."/>
            <person name="Braus-Stromeyer S.A."/>
            <person name="Caldana C."/>
            <person name="Canovas D."/>
            <person name="Cerqueira G.C."/>
            <person name="Chen F."/>
            <person name="Chen W."/>
            <person name="Choi C."/>
            <person name="Clum A."/>
            <person name="Dos Santos R.A."/>
            <person name="Damasio A.R."/>
            <person name="Diallinas G."/>
            <person name="Emri T."/>
            <person name="Fekete E."/>
            <person name="Flipphi M."/>
            <person name="Freyberg S."/>
            <person name="Gallo A."/>
            <person name="Gournas C."/>
            <person name="Habgood R."/>
            <person name="Hainaut M."/>
            <person name="Harispe M.L."/>
            <person name="Henrissat B."/>
            <person name="Hilden K.S."/>
            <person name="Hope R."/>
            <person name="Hossain A."/>
            <person name="Karabika E."/>
            <person name="Karaffa L."/>
            <person name="Karanyi Z."/>
            <person name="Krasevec N."/>
            <person name="Kuo A."/>
            <person name="Kusch H."/>
            <person name="LaButti K."/>
            <person name="Lagendijk E.L."/>
            <person name="Lapidus A."/>
            <person name="Levasseur A."/>
            <person name="Lindquist E."/>
            <person name="Lipzen A."/>
            <person name="Logrieco A.F."/>
            <person name="MacCabe A."/>
            <person name="Maekelae M.R."/>
            <person name="Malavazi I."/>
            <person name="Melin P."/>
            <person name="Meyer V."/>
            <person name="Mielnichuk N."/>
            <person name="Miskei M."/>
            <person name="Molnar A.P."/>
            <person name="Mule G."/>
            <person name="Ngan C.Y."/>
            <person name="Orejas M."/>
            <person name="Orosz E."/>
            <person name="Ouedraogo J.P."/>
            <person name="Overkamp K.M."/>
            <person name="Park H.-S."/>
            <person name="Perrone G."/>
            <person name="Piumi F."/>
            <person name="Punt P.J."/>
            <person name="Ram A.F."/>
            <person name="Ramon A."/>
            <person name="Rauscher S."/>
            <person name="Record E."/>
            <person name="Riano-Pachon D.M."/>
            <person name="Robert V."/>
            <person name="Roehrig J."/>
            <person name="Ruller R."/>
            <person name="Salamov A."/>
            <person name="Salih N.S."/>
            <person name="Samson R.A."/>
            <person name="Sandor E."/>
            <person name="Sanguinetti M."/>
            <person name="Schuetze T."/>
            <person name="Sepcic K."/>
            <person name="Shelest E."/>
            <person name="Sherlock G."/>
            <person name="Sophianopoulou V."/>
            <person name="Squina F.M."/>
            <person name="Sun H."/>
            <person name="Susca A."/>
            <person name="Todd R.B."/>
            <person name="Tsang A."/>
            <person name="Unkles S.E."/>
            <person name="van de Wiele N."/>
            <person name="van Rossen-Uffink D."/>
            <person name="Oliveira J.V."/>
            <person name="Vesth T.C."/>
            <person name="Visser J."/>
            <person name="Yu J.-H."/>
            <person name="Zhou M."/>
            <person name="Andersen M.R."/>
            <person name="Archer D.B."/>
            <person name="Baker S.E."/>
            <person name="Benoit I."/>
            <person name="Brakhage A.A."/>
            <person name="Braus G.H."/>
            <person name="Fischer R."/>
            <person name="Frisvad J.C."/>
            <person name="Goldman G.H."/>
            <person name="Houbraken J."/>
            <person name="Oakley B."/>
            <person name="Pocsi I."/>
            <person name="Scazzocchio C."/>
            <person name="Seiboth B."/>
            <person name="vanKuyk P.A."/>
            <person name="Wortman J."/>
            <person name="Dyer P.S."/>
            <person name="Grigoriev I.V."/>
        </authorList>
    </citation>
    <scope>NUCLEOTIDE SEQUENCE [LARGE SCALE GENOMIC DNA]</scope>
    <source>
        <strain evidence="2">DTO 134E9</strain>
    </source>
</reference>
<evidence type="ECO:0000313" key="2">
    <source>
        <dbReference type="Proteomes" id="UP000184383"/>
    </source>
</evidence>
<gene>
    <name evidence="1" type="ORF">ASPWEDRAFT_50860</name>
</gene>
<dbReference type="InterPro" id="IPR022085">
    <property type="entry name" value="OpdG"/>
</dbReference>
<evidence type="ECO:0000313" key="1">
    <source>
        <dbReference type="EMBL" id="OJJ37791.1"/>
    </source>
</evidence>
<dbReference type="OrthoDB" id="3350591at2759"/>
<keyword evidence="2" id="KW-1185">Reference proteome</keyword>
<proteinExistence type="predicted"/>
<dbReference type="Proteomes" id="UP000184383">
    <property type="component" value="Unassembled WGS sequence"/>
</dbReference>